<dbReference type="InterPro" id="IPR051449">
    <property type="entry name" value="ABC-2_transporter_component"/>
</dbReference>
<dbReference type="RefSeq" id="WP_186860332.1">
    <property type="nucleotide sequence ID" value="NZ_JACOOO010000025.1"/>
</dbReference>
<feature type="transmembrane region" description="Helical" evidence="6">
    <location>
        <begin position="288"/>
        <end position="314"/>
    </location>
</feature>
<feature type="transmembrane region" description="Helical" evidence="6">
    <location>
        <begin position="320"/>
        <end position="342"/>
    </location>
</feature>
<keyword evidence="9" id="KW-1185">Reference proteome</keyword>
<feature type="transmembrane region" description="Helical" evidence="6">
    <location>
        <begin position="20"/>
        <end position="42"/>
    </location>
</feature>
<evidence type="ECO:0000256" key="3">
    <source>
        <dbReference type="ARBA" id="ARBA00022692"/>
    </source>
</evidence>
<feature type="transmembrane region" description="Helical" evidence="6">
    <location>
        <begin position="241"/>
        <end position="267"/>
    </location>
</feature>
<feature type="transmembrane region" description="Helical" evidence="6">
    <location>
        <begin position="377"/>
        <end position="398"/>
    </location>
</feature>
<comment type="subcellular location">
    <subcellularLocation>
        <location evidence="1">Cell membrane</location>
        <topology evidence="1">Multi-pass membrane protein</topology>
    </subcellularLocation>
</comment>
<evidence type="ECO:0000256" key="4">
    <source>
        <dbReference type="ARBA" id="ARBA00022989"/>
    </source>
</evidence>
<keyword evidence="3 6" id="KW-0812">Transmembrane</keyword>
<evidence type="ECO:0000256" key="1">
    <source>
        <dbReference type="ARBA" id="ARBA00004651"/>
    </source>
</evidence>
<name>A0ABR7DE84_9CLOT</name>
<sequence length="428" mass="46841">MKKFLNVLGFELTNYFKTKGYIITTILISLILVVGLSLPSFFDLSGLIPGLGKSDSNIEQTQPEETSNNEEKDNYVLFDKSGLISDENFDLLKSYFPNANIDKVASETDAENLVKDGTANAGFVLESSVKYNYLVENTNFVDMSQMTFQSALSAINRKEYAEKNGINYLELESIVNLPIQSETTVLGKDGAGNFGYVYILVFVIYMMTILYGQLVAVSVTSEKSSRAIEVLVTSTSSTSLILGKVIAATLASIIQVGVMLSAGVITYSINRDSWNGMLDGVLKMPANILITFAFFGGIGYLFYCFIFGALGALVSKTEDISSSIGSITMVFVIVFFISMYGMMGNADSLIVKIASFVPFSSAMTMLIRVAMGTVTNIEIIISFVILVISTILVAWGAIKIYRLATLRYGNPIKLKNALKWLKKDSTKI</sequence>
<evidence type="ECO:0000256" key="2">
    <source>
        <dbReference type="ARBA" id="ARBA00022475"/>
    </source>
</evidence>
<keyword evidence="2" id="KW-1003">Cell membrane</keyword>
<dbReference type="Proteomes" id="UP000596929">
    <property type="component" value="Unassembled WGS sequence"/>
</dbReference>
<feature type="transmembrane region" description="Helical" evidence="6">
    <location>
        <begin position="349"/>
        <end position="371"/>
    </location>
</feature>
<evidence type="ECO:0000259" key="7">
    <source>
        <dbReference type="Pfam" id="PF12698"/>
    </source>
</evidence>
<dbReference type="PANTHER" id="PTHR30294">
    <property type="entry name" value="MEMBRANE COMPONENT OF ABC TRANSPORTER YHHJ-RELATED"/>
    <property type="match status" value="1"/>
</dbReference>
<evidence type="ECO:0000313" key="9">
    <source>
        <dbReference type="Proteomes" id="UP000596929"/>
    </source>
</evidence>
<keyword evidence="4 6" id="KW-1133">Transmembrane helix</keyword>
<keyword evidence="5 6" id="KW-0472">Membrane</keyword>
<dbReference type="Pfam" id="PF12698">
    <property type="entry name" value="ABC2_membrane_3"/>
    <property type="match status" value="1"/>
</dbReference>
<evidence type="ECO:0000256" key="5">
    <source>
        <dbReference type="ARBA" id="ARBA00023136"/>
    </source>
</evidence>
<accession>A0ABR7DE84</accession>
<dbReference type="InterPro" id="IPR013525">
    <property type="entry name" value="ABC2_TM"/>
</dbReference>
<proteinExistence type="predicted"/>
<reference evidence="8 9" key="1">
    <citation type="submission" date="2020-08" db="EMBL/GenBank/DDBJ databases">
        <title>Genome public.</title>
        <authorList>
            <person name="Liu C."/>
            <person name="Sun Q."/>
        </authorList>
    </citation>
    <scope>NUCLEOTIDE SEQUENCE [LARGE SCALE GENOMIC DNA]</scope>
    <source>
        <strain evidence="8 9">NSJ-6</strain>
    </source>
</reference>
<evidence type="ECO:0000256" key="6">
    <source>
        <dbReference type="SAM" id="Phobius"/>
    </source>
</evidence>
<organism evidence="8 9">
    <name type="scientific">Clostridium hominis</name>
    <dbReference type="NCBI Taxonomy" id="2763036"/>
    <lineage>
        <taxon>Bacteria</taxon>
        <taxon>Bacillati</taxon>
        <taxon>Bacillota</taxon>
        <taxon>Clostridia</taxon>
        <taxon>Eubacteriales</taxon>
        <taxon>Clostridiaceae</taxon>
        <taxon>Clostridium</taxon>
    </lineage>
</organism>
<evidence type="ECO:0000313" key="8">
    <source>
        <dbReference type="EMBL" id="MBC5629700.1"/>
    </source>
</evidence>
<comment type="caution">
    <text evidence="8">The sequence shown here is derived from an EMBL/GenBank/DDBJ whole genome shotgun (WGS) entry which is preliminary data.</text>
</comment>
<dbReference type="EMBL" id="JACOOO010000025">
    <property type="protein sequence ID" value="MBC5629700.1"/>
    <property type="molecule type" value="Genomic_DNA"/>
</dbReference>
<dbReference type="PANTHER" id="PTHR30294:SF29">
    <property type="entry name" value="MULTIDRUG ABC TRANSPORTER PERMEASE YBHS-RELATED"/>
    <property type="match status" value="1"/>
</dbReference>
<protein>
    <submittedName>
        <fullName evidence="8">ABC transporter permease</fullName>
    </submittedName>
</protein>
<gene>
    <name evidence="8" type="ORF">H8S20_12470</name>
</gene>
<feature type="transmembrane region" description="Helical" evidence="6">
    <location>
        <begin position="196"/>
        <end position="221"/>
    </location>
</feature>
<feature type="domain" description="ABC-2 type transporter transmembrane" evidence="7">
    <location>
        <begin position="19"/>
        <end position="398"/>
    </location>
</feature>